<gene>
    <name evidence="1" type="ORF">ALQ30_200033</name>
</gene>
<evidence type="ECO:0000313" key="1">
    <source>
        <dbReference type="EMBL" id="RMP10795.1"/>
    </source>
</evidence>
<protein>
    <submittedName>
        <fullName evidence="1">Uncharacterized protein</fullName>
    </submittedName>
</protein>
<organism evidence="1 2">
    <name type="scientific">Pseudomonas syringae pv. persicae</name>
    <dbReference type="NCBI Taxonomy" id="237306"/>
    <lineage>
        <taxon>Bacteria</taxon>
        <taxon>Pseudomonadati</taxon>
        <taxon>Pseudomonadota</taxon>
        <taxon>Gammaproteobacteria</taxon>
        <taxon>Pseudomonadales</taxon>
        <taxon>Pseudomonadaceae</taxon>
        <taxon>Pseudomonas</taxon>
    </lineage>
</organism>
<dbReference type="EMBL" id="RBQE01000152">
    <property type="protein sequence ID" value="RMP10795.1"/>
    <property type="molecule type" value="Genomic_DNA"/>
</dbReference>
<dbReference type="AlphaFoldDB" id="A0A3M4AWS2"/>
<accession>A0A3M4AWS2</accession>
<name>A0A3M4AWS2_9PSED</name>
<sequence length="66" mass="7626">MQFFLHQLAFGYVPRNRQQARVARDEKRVRRQFAYPDTAIDIAKSSPKTMHNAVLLQLLDKPGTLA</sequence>
<proteinExistence type="predicted"/>
<evidence type="ECO:0000313" key="2">
    <source>
        <dbReference type="Proteomes" id="UP000281604"/>
    </source>
</evidence>
<reference evidence="1 2" key="1">
    <citation type="submission" date="2018-08" db="EMBL/GenBank/DDBJ databases">
        <title>Recombination of ecologically and evolutionarily significant loci maintains genetic cohesion in the Pseudomonas syringae species complex.</title>
        <authorList>
            <person name="Dillon M."/>
            <person name="Thakur S."/>
            <person name="Almeida R.N.D."/>
            <person name="Weir B.S."/>
            <person name="Guttman D.S."/>
        </authorList>
    </citation>
    <scope>NUCLEOTIDE SEQUENCE [LARGE SCALE GENOMIC DNA]</scope>
    <source>
        <strain evidence="1 2">ICMP 3706</strain>
    </source>
</reference>
<comment type="caution">
    <text evidence="1">The sequence shown here is derived from an EMBL/GenBank/DDBJ whole genome shotgun (WGS) entry which is preliminary data.</text>
</comment>
<dbReference type="Proteomes" id="UP000281604">
    <property type="component" value="Unassembled WGS sequence"/>
</dbReference>